<dbReference type="PANTHER" id="PTHR43713:SF3">
    <property type="entry name" value="GLUTAMATE-1-SEMIALDEHYDE 2,1-AMINOMUTASE 1, CHLOROPLASTIC-RELATED"/>
    <property type="match status" value="1"/>
</dbReference>
<dbReference type="HOGENOM" id="CLU_016922_1_5_9"/>
<dbReference type="EMBL" id="CP011114">
    <property type="protein sequence ID" value="AKG37248.1"/>
    <property type="molecule type" value="Genomic_DNA"/>
</dbReference>
<protein>
    <recommendedName>
        <fullName evidence="6">Glutamate-1-semialdehyde 2,1-aminomutase</fullName>
    </recommendedName>
</protein>
<name>A0A0F7FEE0_PAEDU</name>
<evidence type="ECO:0000256" key="1">
    <source>
        <dbReference type="ARBA" id="ARBA00001933"/>
    </source>
</evidence>
<comment type="cofactor">
    <cofactor evidence="1">
        <name>pyridoxal 5'-phosphate</name>
        <dbReference type="ChEBI" id="CHEBI:597326"/>
    </cofactor>
</comment>
<dbReference type="GO" id="GO:0008483">
    <property type="term" value="F:transaminase activity"/>
    <property type="evidence" value="ECO:0007669"/>
    <property type="project" value="InterPro"/>
</dbReference>
<dbReference type="InterPro" id="IPR015421">
    <property type="entry name" value="PyrdxlP-dep_Trfase_major"/>
</dbReference>
<dbReference type="SUPFAM" id="SSF53383">
    <property type="entry name" value="PLP-dependent transferases"/>
    <property type="match status" value="1"/>
</dbReference>
<organism evidence="4 5">
    <name type="scientific">Paenibacillus durus ATCC 35681</name>
    <dbReference type="NCBI Taxonomy" id="1333534"/>
    <lineage>
        <taxon>Bacteria</taxon>
        <taxon>Bacillati</taxon>
        <taxon>Bacillota</taxon>
        <taxon>Bacilli</taxon>
        <taxon>Bacillales</taxon>
        <taxon>Paenibacillaceae</taxon>
        <taxon>Paenibacillus</taxon>
    </lineage>
</organism>
<evidence type="ECO:0000256" key="3">
    <source>
        <dbReference type="RuleBase" id="RU003560"/>
    </source>
</evidence>
<evidence type="ECO:0000313" key="4">
    <source>
        <dbReference type="EMBL" id="AKG37248.1"/>
    </source>
</evidence>
<dbReference type="InterPro" id="IPR015424">
    <property type="entry name" value="PyrdxlP-dep_Trfase"/>
</dbReference>
<keyword evidence="2 3" id="KW-0663">Pyridoxal phosphate</keyword>
<dbReference type="AlphaFoldDB" id="A0A0F7FEE0"/>
<evidence type="ECO:0008006" key="6">
    <source>
        <dbReference type="Google" id="ProtNLM"/>
    </source>
</evidence>
<sequence>MLKKDKSEALTQKFNEYYPGGHSNLRIPMDVTNHRLFIKSSGGTHLVDVDGNEYIEYNGSMGPNILGHAHPEYVERLTEFMVNNGTAIGSNLLFSPLDIEVAEKLCKFVPCVEEIKFTTSGSEAVQMAFRIMRAYTGKTTIVRVEGHYAGWPDNVLGGRRNPDPNSKPYADFSCAGGPGVDPFYTEGRIPWAGKEVFMITWNDFEQLEETFEKYHEEIAGIHLEGIVWNYDGLFPKTGYLEKVRELCDKYNVVMCMDEVITGFRVNIGGAQTVVGVTPDICTMGKAMANGIPVSCVGGKKKIMDTIRNGRVLCPGTFPGFGLGQCAVNATLDILSRDNCAIYGQVFKVQECIMDGLVEIANRYDIPLTLTESNGVFSTIFGVPGGRRRLYTKEDLAGFDKKIVEVFQKYMQENGVFLMFGGRWYVNASHTMEDAEKTLEAADKSLKAMKEHNFRFSLA</sequence>
<dbReference type="RefSeq" id="WP_046723876.1">
    <property type="nucleotide sequence ID" value="NZ_CP011114.1"/>
</dbReference>
<dbReference type="PATRIC" id="fig|1333534.5.peg.5329"/>
<dbReference type="Gene3D" id="3.40.640.10">
    <property type="entry name" value="Type I PLP-dependent aspartate aminotransferase-like (Major domain)"/>
    <property type="match status" value="1"/>
</dbReference>
<reference evidence="4 5" key="1">
    <citation type="submission" date="2015-03" db="EMBL/GenBank/DDBJ databases">
        <authorList>
            <person name="Abdul Halim M."/>
        </authorList>
    </citation>
    <scope>NUCLEOTIDE SEQUENCE [LARGE SCALE GENOMIC DNA]</scope>
    <source>
        <strain evidence="4 5">ATCC 35681</strain>
    </source>
</reference>
<gene>
    <name evidence="4" type="ORF">VK70_24400</name>
</gene>
<evidence type="ECO:0000256" key="2">
    <source>
        <dbReference type="ARBA" id="ARBA00022898"/>
    </source>
</evidence>
<dbReference type="InterPro" id="IPR005814">
    <property type="entry name" value="Aminotrans_3"/>
</dbReference>
<evidence type="ECO:0000313" key="5">
    <source>
        <dbReference type="Proteomes" id="UP000034189"/>
    </source>
</evidence>
<reference evidence="4 5" key="2">
    <citation type="journal article" date="2016" name="Genome Announc.">
        <title>Genome Sequence of a Gram-Positive Diazotroph, Paenibacillus durus Type Strain ATCC 35681.</title>
        <authorList>
            <person name="Halim M.A."/>
            <person name="Rahman A.Y."/>
            <person name="Sim K.S."/>
            <person name="Yam H.C."/>
            <person name="Rahim A.A."/>
            <person name="Ghazali A.H."/>
            <person name="Najimudin N."/>
        </authorList>
    </citation>
    <scope>NUCLEOTIDE SEQUENCE [LARGE SCALE GENOMIC DNA]</scope>
    <source>
        <strain evidence="4 5">ATCC 35681</strain>
    </source>
</reference>
<dbReference type="Gene3D" id="3.90.1150.10">
    <property type="entry name" value="Aspartate Aminotransferase, domain 1"/>
    <property type="match status" value="1"/>
</dbReference>
<accession>A0A0F7FEE0</accession>
<dbReference type="InterPro" id="IPR015422">
    <property type="entry name" value="PyrdxlP-dep_Trfase_small"/>
</dbReference>
<dbReference type="Proteomes" id="UP000034189">
    <property type="component" value="Chromosome"/>
</dbReference>
<dbReference type="OrthoDB" id="9807885at2"/>
<comment type="similarity">
    <text evidence="3">Belongs to the class-III pyridoxal-phosphate-dependent aminotransferase family.</text>
</comment>
<dbReference type="GO" id="GO:0030170">
    <property type="term" value="F:pyridoxal phosphate binding"/>
    <property type="evidence" value="ECO:0007669"/>
    <property type="project" value="InterPro"/>
</dbReference>
<proteinExistence type="inferred from homology"/>
<dbReference type="PANTHER" id="PTHR43713">
    <property type="entry name" value="GLUTAMATE-1-SEMIALDEHYDE 2,1-AMINOMUTASE"/>
    <property type="match status" value="1"/>
</dbReference>
<dbReference type="Pfam" id="PF00202">
    <property type="entry name" value="Aminotran_3"/>
    <property type="match status" value="1"/>
</dbReference>